<reference evidence="1 2" key="1">
    <citation type="journal article" date="2013" name="BMC Genomics">
        <title>Reconstruction of the lipid metabolism for the microalga Monoraphidium neglectum from its genome sequence reveals characteristics suitable for biofuel production.</title>
        <authorList>
            <person name="Bogen C."/>
            <person name="Al-Dilaimi A."/>
            <person name="Albersmeier A."/>
            <person name="Wichmann J."/>
            <person name="Grundmann M."/>
            <person name="Rupp O."/>
            <person name="Lauersen K.J."/>
            <person name="Blifernez-Klassen O."/>
            <person name="Kalinowski J."/>
            <person name="Goesmann A."/>
            <person name="Mussgnug J.H."/>
            <person name="Kruse O."/>
        </authorList>
    </citation>
    <scope>NUCLEOTIDE SEQUENCE [LARGE SCALE GENOMIC DNA]</scope>
    <source>
        <strain evidence="1 2">SAG 48.87</strain>
    </source>
</reference>
<organism evidence="1 2">
    <name type="scientific">Monoraphidium neglectum</name>
    <dbReference type="NCBI Taxonomy" id="145388"/>
    <lineage>
        <taxon>Eukaryota</taxon>
        <taxon>Viridiplantae</taxon>
        <taxon>Chlorophyta</taxon>
        <taxon>core chlorophytes</taxon>
        <taxon>Chlorophyceae</taxon>
        <taxon>CS clade</taxon>
        <taxon>Sphaeropleales</taxon>
        <taxon>Selenastraceae</taxon>
        <taxon>Monoraphidium</taxon>
    </lineage>
</organism>
<keyword evidence="2" id="KW-1185">Reference proteome</keyword>
<dbReference type="RefSeq" id="XP_013896778.1">
    <property type="nucleotide sequence ID" value="XM_014041324.1"/>
</dbReference>
<name>A0A0D2KQ90_9CHLO</name>
<feature type="non-terminal residue" evidence="1">
    <location>
        <position position="186"/>
    </location>
</feature>
<dbReference type="Proteomes" id="UP000054498">
    <property type="component" value="Unassembled WGS sequence"/>
</dbReference>
<dbReference type="EMBL" id="KK102441">
    <property type="protein sequence ID" value="KIY97758.1"/>
    <property type="molecule type" value="Genomic_DNA"/>
</dbReference>
<accession>A0A0D2KQ90</accession>
<dbReference type="GeneID" id="25727343"/>
<dbReference type="KEGG" id="mng:MNEG_10204"/>
<evidence type="ECO:0000313" key="1">
    <source>
        <dbReference type="EMBL" id="KIY97758.1"/>
    </source>
</evidence>
<protein>
    <submittedName>
        <fullName evidence="1">Uncharacterized protein</fullName>
    </submittedName>
</protein>
<feature type="non-terminal residue" evidence="1">
    <location>
        <position position="1"/>
    </location>
</feature>
<sequence length="186" mass="18969">HPLQTEDGTCFYEALARPAPMAALMWLLVEATGPRGDGRGGGGGGGSEPLWLAAATQRDRRGIAVLAATLADGAMKFVSIRASNAGGSDDADNKQRRRSAVALAEAFCAAPGAVAALIAAATSEELLRRPDGPAFGLFWLVSHIGQTVAPLRVSEELTACVASQLEPCAAEAAALACQALRAEAAS</sequence>
<proteinExistence type="predicted"/>
<gene>
    <name evidence="1" type="ORF">MNEG_10204</name>
</gene>
<dbReference type="AlphaFoldDB" id="A0A0D2KQ90"/>
<evidence type="ECO:0000313" key="2">
    <source>
        <dbReference type="Proteomes" id="UP000054498"/>
    </source>
</evidence>